<dbReference type="EMBL" id="CP004121">
    <property type="protein sequence ID" value="AGF57989.1"/>
    <property type="molecule type" value="Genomic_DNA"/>
</dbReference>
<name>M1MJ72_9CLOT</name>
<dbReference type="HOGENOM" id="CLU_3060255_0_0_9"/>
<organism evidence="1 2">
    <name type="scientific">Clostridium saccharoperbutylacetonicum N1-4(HMT)</name>
    <dbReference type="NCBI Taxonomy" id="931276"/>
    <lineage>
        <taxon>Bacteria</taxon>
        <taxon>Bacillati</taxon>
        <taxon>Bacillota</taxon>
        <taxon>Clostridia</taxon>
        <taxon>Eubacteriales</taxon>
        <taxon>Clostridiaceae</taxon>
        <taxon>Clostridium</taxon>
    </lineage>
</organism>
<dbReference type="Proteomes" id="UP000011728">
    <property type="component" value="Chromosome"/>
</dbReference>
<sequence>MDCSNCKNNTGKDRIGEVVCILALKGECYVKYNTSKIICDKEIVKRDYLRESN</sequence>
<evidence type="ECO:0000313" key="2">
    <source>
        <dbReference type="Proteomes" id="UP000011728"/>
    </source>
</evidence>
<dbReference type="STRING" id="36745.CLSAP_39930"/>
<dbReference type="PATRIC" id="fig|931276.5.peg.4267"/>
<protein>
    <submittedName>
        <fullName evidence="1">Uncharacterized protein</fullName>
    </submittedName>
</protein>
<evidence type="ECO:0000313" key="1">
    <source>
        <dbReference type="EMBL" id="AGF57989.1"/>
    </source>
</evidence>
<gene>
    <name evidence="1" type="ORF">Cspa_c42360</name>
</gene>
<dbReference type="KEGG" id="csr:Cspa_c42360"/>
<dbReference type="AlphaFoldDB" id="M1MJ72"/>
<dbReference type="RefSeq" id="WP_015394300.1">
    <property type="nucleotide sequence ID" value="NC_020291.1"/>
</dbReference>
<proteinExistence type="predicted"/>
<accession>M1MJ72</accession>
<keyword evidence="2" id="KW-1185">Reference proteome</keyword>
<reference evidence="1 2" key="1">
    <citation type="submission" date="2013-02" db="EMBL/GenBank/DDBJ databases">
        <title>Genome sequence of Clostridium saccharoperbutylacetonicum N1-4(HMT).</title>
        <authorList>
            <person name="Poehlein A."/>
            <person name="Daniel R."/>
        </authorList>
    </citation>
    <scope>NUCLEOTIDE SEQUENCE [LARGE SCALE GENOMIC DNA]</scope>
    <source>
        <strain evidence="2">N1-4(HMT)</strain>
    </source>
</reference>